<evidence type="ECO:0000259" key="7">
    <source>
        <dbReference type="Pfam" id="PF09468"/>
    </source>
</evidence>
<evidence type="ECO:0000256" key="6">
    <source>
        <dbReference type="SAM" id="MobiDB-lite"/>
    </source>
</evidence>
<dbReference type="PANTHER" id="PTHR13383:SF11">
    <property type="entry name" value="RIBONUCLEASE H2 SUBUNIT B"/>
    <property type="match status" value="1"/>
</dbReference>
<dbReference type="Pfam" id="PF09468">
    <property type="entry name" value="RNase_H2-Ydr279"/>
    <property type="match status" value="1"/>
</dbReference>
<evidence type="ECO:0000256" key="4">
    <source>
        <dbReference type="ARBA" id="ARBA00024778"/>
    </source>
</evidence>
<dbReference type="InterPro" id="IPR041195">
    <property type="entry name" value="Rnh202_N"/>
</dbReference>
<proteinExistence type="predicted"/>
<feature type="domain" description="Rnh202 triple barrel" evidence="8">
    <location>
        <begin position="17"/>
        <end position="74"/>
    </location>
</feature>
<dbReference type="AlphaFoldDB" id="A0A196SHH3"/>
<evidence type="ECO:0000313" key="10">
    <source>
        <dbReference type="Proteomes" id="UP000078348"/>
    </source>
</evidence>
<evidence type="ECO:0000256" key="5">
    <source>
        <dbReference type="ARBA" id="ARBA00033464"/>
    </source>
</evidence>
<dbReference type="Proteomes" id="UP000078348">
    <property type="component" value="Unassembled WGS sequence"/>
</dbReference>
<comment type="caution">
    <text evidence="9">The sequence shown here is derived from an EMBL/GenBank/DDBJ whole genome shotgun (WGS) entry which is preliminary data.</text>
</comment>
<comment type="function">
    <text evidence="4">Non catalytic subunit of RNase H2, an endonuclease that specifically degrades the RNA of RNA:DNA hybrids. Participates in DNA replication, possibly by mediating the removal of lagging-strand Okazaki fragment RNA primers during DNA replication. Mediates the excision of single ribonucleotides from DNA:RNA duplexes.</text>
</comment>
<dbReference type="GO" id="GO:0006401">
    <property type="term" value="P:RNA catabolic process"/>
    <property type="evidence" value="ECO:0007669"/>
    <property type="project" value="TreeGrafter"/>
</dbReference>
<dbReference type="EMBL" id="LXWW01000077">
    <property type="protein sequence ID" value="OAO16495.1"/>
    <property type="molecule type" value="Genomic_DNA"/>
</dbReference>
<dbReference type="STRING" id="478820.A0A196SHH3"/>
<dbReference type="CDD" id="cd09270">
    <property type="entry name" value="RNase_H2-B"/>
    <property type="match status" value="1"/>
</dbReference>
<evidence type="ECO:0000256" key="2">
    <source>
        <dbReference type="ARBA" id="ARBA00019062"/>
    </source>
</evidence>
<evidence type="ECO:0000313" key="9">
    <source>
        <dbReference type="EMBL" id="OAO16495.1"/>
    </source>
</evidence>
<feature type="compositionally biased region" description="Basic and acidic residues" evidence="6">
    <location>
        <begin position="208"/>
        <end position="229"/>
    </location>
</feature>
<sequence>MSNAQSFVLFGYTSSKDAVLEVKTLIHPQTGRQCNFIYDKGQFLEIHKMDAYPSSWFVNDQIIQDGSITLATPIHPLFLCIPFLQRVSSPMFMQLEDMFVSRDYPDVACLVRNSTVNNTIHLICEEKRSGEDRFYQFSKSKCIEWLRSRVTLIEEVLRKEWKAKEEEVHLEAIRMIGRYVDDALFSELCSALQIQRSDLVEVELPKAQPEKRQESKQPKGKRAKLEKSAKGMKTMNCFFKSK</sequence>
<dbReference type="Gene3D" id="2.20.25.530">
    <property type="match status" value="1"/>
</dbReference>
<dbReference type="GO" id="GO:0032299">
    <property type="term" value="C:ribonuclease H2 complex"/>
    <property type="evidence" value="ECO:0007669"/>
    <property type="project" value="InterPro"/>
</dbReference>
<organism evidence="9 10">
    <name type="scientific">Blastocystis sp. subtype 1 (strain ATCC 50177 / NandII)</name>
    <dbReference type="NCBI Taxonomy" id="478820"/>
    <lineage>
        <taxon>Eukaryota</taxon>
        <taxon>Sar</taxon>
        <taxon>Stramenopiles</taxon>
        <taxon>Bigyra</taxon>
        <taxon>Opalozoa</taxon>
        <taxon>Opalinata</taxon>
        <taxon>Blastocystidae</taxon>
        <taxon>Blastocystis</taxon>
    </lineage>
</organism>
<dbReference type="InterPro" id="IPR040456">
    <property type="entry name" value="RNase_H2_suB"/>
</dbReference>
<gene>
    <name evidence="9" type="ORF">AV274_1773</name>
</gene>
<dbReference type="OrthoDB" id="29098at2759"/>
<feature type="domain" description="Ribonuclease H2 subunit B wHTH" evidence="7">
    <location>
        <begin position="78"/>
        <end position="168"/>
    </location>
</feature>
<dbReference type="Pfam" id="PF17745">
    <property type="entry name" value="Ydr279_N"/>
    <property type="match status" value="1"/>
</dbReference>
<evidence type="ECO:0000256" key="1">
    <source>
        <dbReference type="ARBA" id="ARBA00004123"/>
    </source>
</evidence>
<dbReference type="GO" id="GO:0005654">
    <property type="term" value="C:nucleoplasm"/>
    <property type="evidence" value="ECO:0007669"/>
    <property type="project" value="TreeGrafter"/>
</dbReference>
<comment type="subcellular location">
    <subcellularLocation>
        <location evidence="1">Nucleus</location>
    </subcellularLocation>
</comment>
<evidence type="ECO:0000256" key="3">
    <source>
        <dbReference type="ARBA" id="ARBA00023242"/>
    </source>
</evidence>
<dbReference type="Gene3D" id="1.10.20.120">
    <property type="match status" value="1"/>
</dbReference>
<keyword evidence="10" id="KW-1185">Reference proteome</keyword>
<feature type="region of interest" description="Disordered" evidence="6">
    <location>
        <begin position="205"/>
        <end position="242"/>
    </location>
</feature>
<dbReference type="InterPro" id="IPR019024">
    <property type="entry name" value="RNase_H2_suB_wHTH"/>
</dbReference>
<keyword evidence="3" id="KW-0539">Nucleus</keyword>
<dbReference type="PANTHER" id="PTHR13383">
    <property type="entry name" value="RIBONUCLEASE H2 SUBUNIT B"/>
    <property type="match status" value="1"/>
</dbReference>
<evidence type="ECO:0000259" key="8">
    <source>
        <dbReference type="Pfam" id="PF17745"/>
    </source>
</evidence>
<reference evidence="9 10" key="1">
    <citation type="submission" date="2016-05" db="EMBL/GenBank/DDBJ databases">
        <title>Nuclear genome of Blastocystis sp. subtype 1 NandII.</title>
        <authorList>
            <person name="Gentekaki E."/>
            <person name="Curtis B."/>
            <person name="Stairs C."/>
            <person name="Eme L."/>
            <person name="Herman E."/>
            <person name="Klimes V."/>
            <person name="Arias M.C."/>
            <person name="Elias M."/>
            <person name="Hilliou F."/>
            <person name="Klute M."/>
            <person name="Malik S.-B."/>
            <person name="Pightling A."/>
            <person name="Rachubinski R."/>
            <person name="Salas D."/>
            <person name="Schlacht A."/>
            <person name="Suga H."/>
            <person name="Archibald J."/>
            <person name="Ball S.G."/>
            <person name="Clark G."/>
            <person name="Dacks J."/>
            <person name="Van Der Giezen M."/>
            <person name="Tsaousis A."/>
            <person name="Roger A."/>
        </authorList>
    </citation>
    <scope>NUCLEOTIDE SEQUENCE [LARGE SCALE GENOMIC DNA]</scope>
    <source>
        <strain evidence="10">ATCC 50177 / NandII</strain>
    </source>
</reference>
<protein>
    <recommendedName>
        <fullName evidence="2">Ribonuclease H2 subunit B</fullName>
    </recommendedName>
    <alternativeName>
        <fullName evidence="5">Ribonuclease HI subunit B</fullName>
    </alternativeName>
</protein>
<accession>A0A196SHH3</accession>
<name>A0A196SHH3_BLAHN</name>